<accession>A0A5D4MHU6</accession>
<proteinExistence type="predicted"/>
<dbReference type="RefSeq" id="WP_148952682.1">
    <property type="nucleotide sequence ID" value="NZ_VTEG01000001.1"/>
</dbReference>
<reference evidence="1 2" key="1">
    <citation type="submission" date="2019-08" db="EMBL/GenBank/DDBJ databases">
        <title>Bacillus genomes from the desert of Cuatro Cienegas, Coahuila.</title>
        <authorList>
            <person name="Olmedo-Alvarez G."/>
        </authorList>
    </citation>
    <scope>NUCLEOTIDE SEQUENCE [LARGE SCALE GENOMIC DNA]</scope>
    <source>
        <strain evidence="1 2">CH128b_4D</strain>
    </source>
</reference>
<name>A0A5D4MHU6_9BACI</name>
<dbReference type="AlphaFoldDB" id="A0A5D4MHU6"/>
<evidence type="ECO:0000313" key="1">
    <source>
        <dbReference type="EMBL" id="TYS01323.1"/>
    </source>
</evidence>
<protein>
    <submittedName>
        <fullName evidence="1">Uncharacterized protein</fullName>
    </submittedName>
</protein>
<sequence length="129" mass="15094">MKNNTFAIFNGKEYSAGIKADGRIILRSQDPKDELNGFIEKSFNNKKIYVKYVSRNGIQEMYHKTIKAHYKGYVFEVVDQKDNMISIVTMVGDYKKWENIGMSTIDKGIYQKWVKKDEVLIDIDKEKIL</sequence>
<dbReference type="Proteomes" id="UP000325182">
    <property type="component" value="Unassembled WGS sequence"/>
</dbReference>
<comment type="caution">
    <text evidence="1">The sequence shown here is derived from an EMBL/GenBank/DDBJ whole genome shotgun (WGS) entry which is preliminary data.</text>
</comment>
<gene>
    <name evidence="1" type="ORF">FZC84_01290</name>
</gene>
<organism evidence="1 2">
    <name type="scientific">Rossellomorea vietnamensis</name>
    <dbReference type="NCBI Taxonomy" id="218284"/>
    <lineage>
        <taxon>Bacteria</taxon>
        <taxon>Bacillati</taxon>
        <taxon>Bacillota</taxon>
        <taxon>Bacilli</taxon>
        <taxon>Bacillales</taxon>
        <taxon>Bacillaceae</taxon>
        <taxon>Rossellomorea</taxon>
    </lineage>
</organism>
<dbReference type="EMBL" id="VTEG01000001">
    <property type="protein sequence ID" value="TYS01323.1"/>
    <property type="molecule type" value="Genomic_DNA"/>
</dbReference>
<evidence type="ECO:0000313" key="2">
    <source>
        <dbReference type="Proteomes" id="UP000325182"/>
    </source>
</evidence>